<feature type="domain" description="Calcineurin-like phosphoesterase" evidence="2">
    <location>
        <begin position="1"/>
        <end position="186"/>
    </location>
</feature>
<accession>A0ABQ3UV70</accession>
<dbReference type="Pfam" id="PF12850">
    <property type="entry name" value="Metallophos_2"/>
    <property type="match status" value="1"/>
</dbReference>
<proteinExistence type="inferred from homology"/>
<dbReference type="InterPro" id="IPR050126">
    <property type="entry name" value="Ap4A_hydrolase"/>
</dbReference>
<dbReference type="InterPro" id="IPR024654">
    <property type="entry name" value="Calcineurin-like_PHP_lpxH"/>
</dbReference>
<dbReference type="InterPro" id="IPR029052">
    <property type="entry name" value="Metallo-depent_PP-like"/>
</dbReference>
<evidence type="ECO:0000259" key="2">
    <source>
        <dbReference type="Pfam" id="PF12850"/>
    </source>
</evidence>
<dbReference type="PIRSF" id="PIRSF000883">
    <property type="entry name" value="Pesterase_MJ0912"/>
    <property type="match status" value="1"/>
</dbReference>
<name>A0ABQ3UV70_9CHLR</name>
<dbReference type="PANTHER" id="PTHR42850">
    <property type="entry name" value="METALLOPHOSPHOESTERASE"/>
    <property type="match status" value="1"/>
</dbReference>
<sequence length="248" mass="28634">MKLALISDIHGNLFAFDAVLEDIRRRKVEHILCLGDVVTSGPQPREALARLREIGCPTVMGNTDAWVIKPRLREYPDLYGQNLQEVEYWSSQQLTDQDKAFLSTFQPTIEWRLNEETTLLAYHGSPRSFLERIYPTTQTEQLDEYFANHTTAQILVGGHTHQQLFLRYRDKLVLNPGSVGQPLDRIRVRVEMGARNPPWGEYAILNIDENQFSVELLRVPFDIEGFLALLSQRGMPHTEWLVNSWSKD</sequence>
<keyword evidence="4" id="KW-1185">Reference proteome</keyword>
<dbReference type="EMBL" id="BNJG01000002">
    <property type="protein sequence ID" value="GHO56653.1"/>
    <property type="molecule type" value="Genomic_DNA"/>
</dbReference>
<evidence type="ECO:0000313" key="3">
    <source>
        <dbReference type="EMBL" id="GHO56653.1"/>
    </source>
</evidence>
<dbReference type="InterPro" id="IPR011152">
    <property type="entry name" value="Pesterase_MJ0912"/>
</dbReference>
<comment type="similarity">
    <text evidence="1">Belongs to the metallophosphoesterase superfamily. YfcE family.</text>
</comment>
<dbReference type="PANTHER" id="PTHR42850:SF2">
    <property type="entry name" value="BLL5683 PROTEIN"/>
    <property type="match status" value="1"/>
</dbReference>
<dbReference type="SUPFAM" id="SSF56300">
    <property type="entry name" value="Metallo-dependent phosphatases"/>
    <property type="match status" value="1"/>
</dbReference>
<reference evidence="3 4" key="1">
    <citation type="journal article" date="2021" name="Int. J. Syst. Evol. Microbiol.">
        <title>Reticulibacter mediterranei gen. nov., sp. nov., within the new family Reticulibacteraceae fam. nov., and Ktedonospora formicarum gen. nov., sp. nov., Ktedonobacter robiniae sp. nov., Dictyobacter formicarum sp. nov. and Dictyobacter arantiisoli sp. nov., belonging to the class Ktedonobacteria.</title>
        <authorList>
            <person name="Yabe S."/>
            <person name="Zheng Y."/>
            <person name="Wang C.M."/>
            <person name="Sakai Y."/>
            <person name="Abe K."/>
            <person name="Yokota A."/>
            <person name="Donadio S."/>
            <person name="Cavaletti L."/>
            <person name="Monciardini P."/>
        </authorList>
    </citation>
    <scope>NUCLEOTIDE SEQUENCE [LARGE SCALE GENOMIC DNA]</scope>
    <source>
        <strain evidence="3 4">SOSP1-30</strain>
    </source>
</reference>
<organism evidence="3 4">
    <name type="scientific">Ktedonobacter robiniae</name>
    <dbReference type="NCBI Taxonomy" id="2778365"/>
    <lineage>
        <taxon>Bacteria</taxon>
        <taxon>Bacillati</taxon>
        <taxon>Chloroflexota</taxon>
        <taxon>Ktedonobacteria</taxon>
        <taxon>Ktedonobacterales</taxon>
        <taxon>Ktedonobacteraceae</taxon>
        <taxon>Ktedonobacter</taxon>
    </lineage>
</organism>
<evidence type="ECO:0000313" key="4">
    <source>
        <dbReference type="Proteomes" id="UP000654345"/>
    </source>
</evidence>
<gene>
    <name evidence="3" type="primary">prpA</name>
    <name evidence="3" type="ORF">KSB_51280</name>
</gene>
<comment type="caution">
    <text evidence="3">The sequence shown here is derived from an EMBL/GenBank/DDBJ whole genome shotgun (WGS) entry which is preliminary data.</text>
</comment>
<dbReference type="RefSeq" id="WP_201373120.1">
    <property type="nucleotide sequence ID" value="NZ_BNJG01000002.1"/>
</dbReference>
<dbReference type="Gene3D" id="3.60.21.10">
    <property type="match status" value="1"/>
</dbReference>
<evidence type="ECO:0000256" key="1">
    <source>
        <dbReference type="ARBA" id="ARBA00008950"/>
    </source>
</evidence>
<dbReference type="Proteomes" id="UP000654345">
    <property type="component" value="Unassembled WGS sequence"/>
</dbReference>
<protein>
    <submittedName>
        <fullName evidence="3">Serine/threonine protein phosphatase</fullName>
    </submittedName>
</protein>